<feature type="compositionally biased region" description="Polar residues" evidence="1">
    <location>
        <begin position="213"/>
        <end position="228"/>
    </location>
</feature>
<evidence type="ECO:0000313" key="5">
    <source>
        <dbReference type="Proteomes" id="UP000663845"/>
    </source>
</evidence>
<feature type="region of interest" description="Disordered" evidence="1">
    <location>
        <begin position="213"/>
        <end position="246"/>
    </location>
</feature>
<organism evidence="3 5">
    <name type="scientific">Adineta steineri</name>
    <dbReference type="NCBI Taxonomy" id="433720"/>
    <lineage>
        <taxon>Eukaryota</taxon>
        <taxon>Metazoa</taxon>
        <taxon>Spiralia</taxon>
        <taxon>Gnathifera</taxon>
        <taxon>Rotifera</taxon>
        <taxon>Eurotatoria</taxon>
        <taxon>Bdelloidea</taxon>
        <taxon>Adinetida</taxon>
        <taxon>Adinetidae</taxon>
        <taxon>Adineta</taxon>
    </lineage>
</organism>
<dbReference type="AlphaFoldDB" id="A0A813R8D5"/>
<comment type="caution">
    <text evidence="3">The sequence shown here is derived from an EMBL/GenBank/DDBJ whole genome shotgun (WGS) entry which is preliminary data.</text>
</comment>
<evidence type="ECO:0000313" key="3">
    <source>
        <dbReference type="EMBL" id="CAF0778233.1"/>
    </source>
</evidence>
<gene>
    <name evidence="3" type="ORF">JYZ213_LOCUS4019</name>
    <name evidence="4" type="ORF">VCS650_LOCUS27968</name>
</gene>
<evidence type="ECO:0000256" key="1">
    <source>
        <dbReference type="SAM" id="MobiDB-lite"/>
    </source>
</evidence>
<dbReference type="GO" id="GO:0016747">
    <property type="term" value="F:acyltransferase activity, transferring groups other than amino-acyl groups"/>
    <property type="evidence" value="ECO:0007669"/>
    <property type="project" value="InterPro"/>
</dbReference>
<evidence type="ECO:0000259" key="2">
    <source>
        <dbReference type="PROSITE" id="PS51186"/>
    </source>
</evidence>
<evidence type="ECO:0000313" key="4">
    <source>
        <dbReference type="EMBL" id="CAF1244185.1"/>
    </source>
</evidence>
<reference evidence="3" key="1">
    <citation type="submission" date="2021-02" db="EMBL/GenBank/DDBJ databases">
        <authorList>
            <person name="Nowell W R."/>
        </authorList>
    </citation>
    <scope>NUCLEOTIDE SEQUENCE</scope>
</reference>
<name>A0A813R8D5_9BILA</name>
<dbReference type="CDD" id="cd04301">
    <property type="entry name" value="NAT_SF"/>
    <property type="match status" value="1"/>
</dbReference>
<dbReference type="Proteomes" id="UP000663891">
    <property type="component" value="Unassembled WGS sequence"/>
</dbReference>
<dbReference type="InterPro" id="IPR000182">
    <property type="entry name" value="GNAT_dom"/>
</dbReference>
<proteinExistence type="predicted"/>
<accession>A0A813R8D5</accession>
<dbReference type="InterPro" id="IPR016181">
    <property type="entry name" value="Acyl_CoA_acyltransferase"/>
</dbReference>
<dbReference type="EMBL" id="CAJNON010000402">
    <property type="protein sequence ID" value="CAF1244185.1"/>
    <property type="molecule type" value="Genomic_DNA"/>
</dbReference>
<dbReference type="Pfam" id="PF00583">
    <property type="entry name" value="Acetyltransf_1"/>
    <property type="match status" value="1"/>
</dbReference>
<protein>
    <recommendedName>
        <fullName evidence="2">N-acetyltransferase domain-containing protein</fullName>
    </recommendedName>
</protein>
<dbReference type="SUPFAM" id="SSF55729">
    <property type="entry name" value="Acyl-CoA N-acyltransferases (Nat)"/>
    <property type="match status" value="1"/>
</dbReference>
<dbReference type="Proteomes" id="UP000663845">
    <property type="component" value="Unassembled WGS sequence"/>
</dbReference>
<dbReference type="OrthoDB" id="8930856at2759"/>
<dbReference type="Gene3D" id="3.40.630.30">
    <property type="match status" value="1"/>
</dbReference>
<dbReference type="EMBL" id="CAJNOG010000022">
    <property type="protein sequence ID" value="CAF0778233.1"/>
    <property type="molecule type" value="Genomic_DNA"/>
</dbReference>
<feature type="compositionally biased region" description="Low complexity" evidence="1">
    <location>
        <begin position="229"/>
        <end position="246"/>
    </location>
</feature>
<dbReference type="PROSITE" id="PS51186">
    <property type="entry name" value="GNAT"/>
    <property type="match status" value="1"/>
</dbReference>
<feature type="domain" description="N-acetyltransferase" evidence="2">
    <location>
        <begin position="19"/>
        <end position="183"/>
    </location>
</feature>
<sequence length="510" mass="58628">MSDIIEECVLTDARDPVFIVLHKIFVDSFYEYYRDIVPYLHLPEGTDLTQWLEETFHHLKQEMLTKQCRTFIVWRKPSLLIGFLTVKEIPMNVIYISYLAVDPFFKRQSYGSLLLGHMATIFGKERIYEVSTRKVNKPALKFYKKMDAQVINDKHTMAYGYDPADYVSLQLIKNNKLEQFTQDLSNGSLVLCPFVRTRCSSIAPIPLTSTPTKDISLDSLNSPGSKGDTTISSSSSSSSTSTSSSSSIFSCSETFEKILATQTLSNITDDIADTTSSASSTFNMSEYIEDHFIDQDDITSDERSSLETTIFDKSNSYKPQKRLLFPGVLNRLIFFRRFFSESDLQRKQFSMNENENQFHVYHSNTINEHSVEVHLINTYGSDTELHVWSHDCAEQRRFLNERQHYQHLENPIEEKQFNHDDHQLAVERQILLQQIFEYPWLLQENDLDRTTGLSQINTEQSLISPADNVIVPSHNPDFYQLCALTNSSSFVLSHDTNIKHTTASTTSSFV</sequence>